<feature type="chain" id="PRO_5031210952" evidence="2">
    <location>
        <begin position="23"/>
        <end position="56"/>
    </location>
</feature>
<evidence type="ECO:0000256" key="1">
    <source>
        <dbReference type="SAM" id="MobiDB-lite"/>
    </source>
</evidence>
<protein>
    <submittedName>
        <fullName evidence="3">Uncharacterized protein</fullName>
    </submittedName>
</protein>
<keyword evidence="4" id="KW-1185">Reference proteome</keyword>
<keyword evidence="2" id="KW-0732">Signal</keyword>
<dbReference type="RefSeq" id="XP_043132605.1">
    <property type="nucleotide sequence ID" value="XM_043276059.1"/>
</dbReference>
<feature type="signal peptide" evidence="2">
    <location>
        <begin position="1"/>
        <end position="22"/>
    </location>
</feature>
<dbReference type="Proteomes" id="UP000637239">
    <property type="component" value="Chromosome 1"/>
</dbReference>
<feature type="region of interest" description="Disordered" evidence="1">
    <location>
        <begin position="33"/>
        <end position="56"/>
    </location>
</feature>
<organism evidence="3 4">
    <name type="scientific">Aspergillus chevalieri</name>
    <name type="common">Eurotium chevalieri</name>
    <dbReference type="NCBI Taxonomy" id="182096"/>
    <lineage>
        <taxon>Eukaryota</taxon>
        <taxon>Fungi</taxon>
        <taxon>Dikarya</taxon>
        <taxon>Ascomycota</taxon>
        <taxon>Pezizomycotina</taxon>
        <taxon>Eurotiomycetes</taxon>
        <taxon>Eurotiomycetidae</taxon>
        <taxon>Eurotiales</taxon>
        <taxon>Aspergillaceae</taxon>
        <taxon>Aspergillus</taxon>
        <taxon>Aspergillus subgen. Aspergillus</taxon>
    </lineage>
</organism>
<feature type="compositionally biased region" description="Polar residues" evidence="1">
    <location>
        <begin position="38"/>
        <end position="56"/>
    </location>
</feature>
<reference evidence="3" key="2">
    <citation type="submission" date="2021-02" db="EMBL/GenBank/DDBJ databases">
        <title>Aspergillus chevalieri M1 genome sequence.</title>
        <authorList>
            <person name="Kadooka C."/>
            <person name="Mori K."/>
            <person name="Futagami T."/>
        </authorList>
    </citation>
    <scope>NUCLEOTIDE SEQUENCE</scope>
    <source>
        <strain evidence="3">M1</strain>
    </source>
</reference>
<accession>A0A7R7VHT3</accession>
<evidence type="ECO:0000256" key="2">
    <source>
        <dbReference type="SAM" id="SignalP"/>
    </source>
</evidence>
<reference evidence="3" key="1">
    <citation type="submission" date="2021-01" db="EMBL/GenBank/DDBJ databases">
        <authorList>
            <consortium name="Aspergillus chevalieri M1 genome sequencing consortium"/>
            <person name="Kazuki M."/>
            <person name="Futagami T."/>
        </authorList>
    </citation>
    <scope>NUCLEOTIDE SEQUENCE</scope>
    <source>
        <strain evidence="3">M1</strain>
    </source>
</reference>
<dbReference type="EMBL" id="AP024416">
    <property type="protein sequence ID" value="BCR84083.1"/>
    <property type="molecule type" value="Genomic_DNA"/>
</dbReference>
<gene>
    <name evidence="3" type="ORF">ACHE_11485S</name>
</gene>
<evidence type="ECO:0000313" key="4">
    <source>
        <dbReference type="Proteomes" id="UP000637239"/>
    </source>
</evidence>
<dbReference type="AlphaFoldDB" id="A0A7R7VHT3"/>
<proteinExistence type="predicted"/>
<sequence>MYISKPLFTLALCLTSSQDALGAPAQLDSRDIVERANPGNSENNPIKGTMNVDKQS</sequence>
<evidence type="ECO:0000313" key="3">
    <source>
        <dbReference type="EMBL" id="BCR84083.1"/>
    </source>
</evidence>
<dbReference type="KEGG" id="ache:ACHE_11485S"/>
<dbReference type="GeneID" id="66978442"/>
<name>A0A7R7VHT3_ASPCH</name>